<proteinExistence type="predicted"/>
<keyword evidence="3" id="KW-1185">Reference proteome</keyword>
<protein>
    <submittedName>
        <fullName evidence="2">Uncharacterized protein</fullName>
    </submittedName>
</protein>
<reference evidence="2" key="1">
    <citation type="submission" date="2021-02" db="EMBL/GenBank/DDBJ databases">
        <authorList>
            <person name="Dougan E. K."/>
            <person name="Rhodes N."/>
            <person name="Thang M."/>
            <person name="Chan C."/>
        </authorList>
    </citation>
    <scope>NUCLEOTIDE SEQUENCE</scope>
</reference>
<gene>
    <name evidence="2" type="ORF">SNEC2469_LOCUS33410</name>
</gene>
<sequence length="224" mass="24340">CQRGAATAAVKDFHYGGPKYWKAELADDVDISKVLECATNTIDAIDGDEAEEAINRLKQALSKCDDFIGKATFYGTVMPRVTDFKGFVDGSKVLVKRCAALSCESLLAFAHVSCKSIEWQARLIRHQLTEIMIGNIDEADLHPVLLQSAKSLVNQVGKQAREEKDSKTNAPTASQAGKQSKEEKGSKTKAPTASQASKQAKEEKDDKTKAPTASAEPARKKVRI</sequence>
<feature type="compositionally biased region" description="Polar residues" evidence="1">
    <location>
        <begin position="189"/>
        <end position="198"/>
    </location>
</feature>
<dbReference type="AlphaFoldDB" id="A0A813C7M1"/>
<evidence type="ECO:0000256" key="1">
    <source>
        <dbReference type="SAM" id="MobiDB-lite"/>
    </source>
</evidence>
<dbReference type="OrthoDB" id="415100at2759"/>
<organism evidence="2 3">
    <name type="scientific">Symbiodinium necroappetens</name>
    <dbReference type="NCBI Taxonomy" id="1628268"/>
    <lineage>
        <taxon>Eukaryota</taxon>
        <taxon>Sar</taxon>
        <taxon>Alveolata</taxon>
        <taxon>Dinophyceae</taxon>
        <taxon>Suessiales</taxon>
        <taxon>Symbiodiniaceae</taxon>
        <taxon>Symbiodinium</taxon>
    </lineage>
</organism>
<evidence type="ECO:0000313" key="2">
    <source>
        <dbReference type="EMBL" id="CAE7939132.1"/>
    </source>
</evidence>
<feature type="region of interest" description="Disordered" evidence="1">
    <location>
        <begin position="156"/>
        <end position="224"/>
    </location>
</feature>
<evidence type="ECO:0000313" key="3">
    <source>
        <dbReference type="Proteomes" id="UP000601435"/>
    </source>
</evidence>
<feature type="compositionally biased region" description="Polar residues" evidence="1">
    <location>
        <begin position="168"/>
        <end position="178"/>
    </location>
</feature>
<accession>A0A813C7M1</accession>
<comment type="caution">
    <text evidence="2">The sequence shown here is derived from an EMBL/GenBank/DDBJ whole genome shotgun (WGS) entry which is preliminary data.</text>
</comment>
<name>A0A813C7M1_9DINO</name>
<feature type="compositionally biased region" description="Basic and acidic residues" evidence="1">
    <location>
        <begin position="199"/>
        <end position="209"/>
    </location>
</feature>
<dbReference type="EMBL" id="CAJNJA010087948">
    <property type="protein sequence ID" value="CAE7939132.1"/>
    <property type="molecule type" value="Genomic_DNA"/>
</dbReference>
<feature type="non-terminal residue" evidence="2">
    <location>
        <position position="224"/>
    </location>
</feature>
<dbReference type="Proteomes" id="UP000601435">
    <property type="component" value="Unassembled WGS sequence"/>
</dbReference>